<dbReference type="STRING" id="1618578.UV74_C0013G0314"/>
<feature type="transmembrane region" description="Helical" evidence="1">
    <location>
        <begin position="357"/>
        <end position="378"/>
    </location>
</feature>
<proteinExistence type="predicted"/>
<keyword evidence="1" id="KW-0812">Transmembrane</keyword>
<feature type="transmembrane region" description="Helical" evidence="1">
    <location>
        <begin position="172"/>
        <end position="202"/>
    </location>
</feature>
<feature type="transmembrane region" description="Helical" evidence="1">
    <location>
        <begin position="116"/>
        <end position="136"/>
    </location>
</feature>
<feature type="transmembrane region" description="Helical" evidence="1">
    <location>
        <begin position="143"/>
        <end position="160"/>
    </location>
</feature>
<dbReference type="AlphaFoldDB" id="A0A0G1DI07"/>
<feature type="transmembrane region" description="Helical" evidence="1">
    <location>
        <begin position="822"/>
        <end position="841"/>
    </location>
</feature>
<protein>
    <recommendedName>
        <fullName evidence="4">Membrane protein 6-pyruvoyl-tetrahydropterin synthase-related domain-containing protein</fullName>
    </recommendedName>
</protein>
<evidence type="ECO:0000313" key="2">
    <source>
        <dbReference type="EMBL" id="KKS97192.1"/>
    </source>
</evidence>
<feature type="transmembrane region" description="Helical" evidence="1">
    <location>
        <begin position="334"/>
        <end position="350"/>
    </location>
</feature>
<keyword evidence="1" id="KW-0472">Membrane</keyword>
<feature type="transmembrane region" description="Helical" evidence="1">
    <location>
        <begin position="293"/>
        <end position="314"/>
    </location>
</feature>
<evidence type="ECO:0000256" key="1">
    <source>
        <dbReference type="SAM" id="Phobius"/>
    </source>
</evidence>
<name>A0A0G1DI07_9BACT</name>
<reference evidence="2 3" key="1">
    <citation type="journal article" date="2015" name="Nature">
        <title>rRNA introns, odd ribosomes, and small enigmatic genomes across a large radiation of phyla.</title>
        <authorList>
            <person name="Brown C.T."/>
            <person name="Hug L.A."/>
            <person name="Thomas B.C."/>
            <person name="Sharon I."/>
            <person name="Castelle C.J."/>
            <person name="Singh A."/>
            <person name="Wilkins M.J."/>
            <person name="Williams K.H."/>
            <person name="Banfield J.F."/>
        </authorList>
    </citation>
    <scope>NUCLEOTIDE SEQUENCE [LARGE SCALE GENOMIC DNA]</scope>
</reference>
<gene>
    <name evidence="2" type="ORF">UV74_C0013G0314</name>
</gene>
<keyword evidence="1" id="KW-1133">Transmembrane helix</keyword>
<organism evidence="2 3">
    <name type="scientific">Candidatus Woesebacteria bacterium GW2011_GWB1_43_14</name>
    <dbReference type="NCBI Taxonomy" id="1618578"/>
    <lineage>
        <taxon>Bacteria</taxon>
        <taxon>Candidatus Woeseibacteriota</taxon>
    </lineage>
</organism>
<feature type="transmembrane region" description="Helical" evidence="1">
    <location>
        <begin position="209"/>
        <end position="228"/>
    </location>
</feature>
<dbReference type="Proteomes" id="UP000034090">
    <property type="component" value="Unassembled WGS sequence"/>
</dbReference>
<dbReference type="EMBL" id="LCFQ01000013">
    <property type="protein sequence ID" value="KKS97192.1"/>
    <property type="molecule type" value="Genomic_DNA"/>
</dbReference>
<comment type="caution">
    <text evidence="2">The sequence shown here is derived from an EMBL/GenBank/DDBJ whole genome shotgun (WGS) entry which is preliminary data.</text>
</comment>
<evidence type="ECO:0008006" key="4">
    <source>
        <dbReference type="Google" id="ProtNLM"/>
    </source>
</evidence>
<feature type="transmembrane region" description="Helical" evidence="1">
    <location>
        <begin position="90"/>
        <end position="110"/>
    </location>
</feature>
<sequence length="848" mass="96573">MKSRAVLFLAILVPILIVFKAFIFSGNRSLVYGDAPYFTSEGLEELLSEPSSWTYRGNNFGEVNNLLWLSPLMLLYGFLHLLFDFGNELILIVLFYIPSILAALVGTLLFTRFLKLSIKVQFITCFFYVFNTFYLLIVDGGQVGIALAYGLFPFALLYLVKYLNNPSLNSFLLALVWISLVSLADPRYALIAIIFSILWNFWSFDPKKLLLLLIALFGINMYWVFPLIKTGGLTTVSSGMQLINFKHGLAVFQPHWPENTFGVITDPPIYFYGIFGLILLGVLLGKHGHKHKIISLYLVSLFLIKGGSGFLGNYYSWIINNFPFAVSFRDSTKFSAPLVLFSGILIGLLIEKINRKIFLAAVYLYLLFLLSPAIWGLMNGVLSGGLNDTDINNVIRGKTGTRSVWFPEKYPLAYETVDNQAINAKELVDLRPIASMNAGTYDKFNFLHNEKSSEWLTLLGINYLVINKPENINNNQREEWNNLLDLISLNKEFRAVSGEIYEITSPLPRLYAADRLLIVVGGDEIYSEVPKLADQAVVFVEDGKFDPRLLQGKEKGSAVLIFSGKKDIDLEMSFLQEYFISPNNLKYNWGYYSSDDYLLWKYQLLIRDLSTLEYDYGIGTLLSTNKNEEISYNFTGLNDGEYVLAIRQMAVSNPATSVITLDHQQWVTTFPKNSKFDWFTVPVKLSGEEHLFSLQNGEGSQVFNTVALIPKEEYDKAMTLAQTYKDHFGSIGGNELALEGVNSNWREIPYEKISPTWYKLGNPKITTWIVLTDSFHPMWQLKRGQVDQFGSFPAYSAVNAFYIEDDWRDLEIVFGGQKEFRWGVYYSALTILMLAIVFLYLKSLDRYN</sequence>
<feature type="transmembrane region" description="Helical" evidence="1">
    <location>
        <begin position="269"/>
        <end position="286"/>
    </location>
</feature>
<evidence type="ECO:0000313" key="3">
    <source>
        <dbReference type="Proteomes" id="UP000034090"/>
    </source>
</evidence>
<accession>A0A0G1DI07</accession>